<gene>
    <name evidence="2" type="ORF">GALL_221140</name>
</gene>
<dbReference type="InterPro" id="IPR032033">
    <property type="entry name" value="Cytochrome_P460"/>
</dbReference>
<accession>A0A1J5RUW0</accession>
<evidence type="ECO:0000259" key="1">
    <source>
        <dbReference type="Pfam" id="PF16694"/>
    </source>
</evidence>
<feature type="domain" description="Cytochrome P460" evidence="1">
    <location>
        <begin position="66"/>
        <end position="156"/>
    </location>
</feature>
<proteinExistence type="predicted"/>
<dbReference type="Pfam" id="PF16694">
    <property type="entry name" value="Cytochrome_P460"/>
    <property type="match status" value="1"/>
</dbReference>
<protein>
    <recommendedName>
        <fullName evidence="1">Cytochrome P460 domain-containing protein</fullName>
    </recommendedName>
</protein>
<comment type="caution">
    <text evidence="2">The sequence shown here is derived from an EMBL/GenBank/DDBJ whole genome shotgun (WGS) entry which is preliminary data.</text>
</comment>
<dbReference type="Gene3D" id="3.50.70.20">
    <property type="entry name" value="Cytochrome P460"/>
    <property type="match status" value="1"/>
</dbReference>
<organism evidence="2">
    <name type="scientific">mine drainage metagenome</name>
    <dbReference type="NCBI Taxonomy" id="410659"/>
    <lineage>
        <taxon>unclassified sequences</taxon>
        <taxon>metagenomes</taxon>
        <taxon>ecological metagenomes</taxon>
    </lineage>
</organism>
<sequence length="195" mass="21337">MRKLALYSVAGIILTIPALASAAHAPSPTALWRDIQALEKSHALMLDSKPYQLGSRTVDVYTTDLANTAENDAIRKAGSIEKVQRYPDGALVVKENYDAGKKLTGVTAMLKLNGYDQADRNWVMAAYKPDGQVVAYGKVQACIACHAMVTQQDFVFAPPPQQLLPVAVWKAFFPKQQISPQYAQLLAQHPEAIVK</sequence>
<reference evidence="2" key="1">
    <citation type="submission" date="2016-10" db="EMBL/GenBank/DDBJ databases">
        <title>Sequence of Gallionella enrichment culture.</title>
        <authorList>
            <person name="Poehlein A."/>
            <person name="Muehling M."/>
            <person name="Daniel R."/>
        </authorList>
    </citation>
    <scope>NUCLEOTIDE SEQUENCE</scope>
</reference>
<dbReference type="CDD" id="cd20716">
    <property type="entry name" value="cyt_P460_fam"/>
    <property type="match status" value="1"/>
</dbReference>
<dbReference type="EMBL" id="MLJW01000158">
    <property type="protein sequence ID" value="OIQ95868.1"/>
    <property type="molecule type" value="Genomic_DNA"/>
</dbReference>
<dbReference type="InterPro" id="IPR038142">
    <property type="entry name" value="Cytochrome_P460_sp"/>
</dbReference>
<dbReference type="AlphaFoldDB" id="A0A1J5RUW0"/>
<name>A0A1J5RUW0_9ZZZZ</name>
<evidence type="ECO:0000313" key="2">
    <source>
        <dbReference type="EMBL" id="OIQ95868.1"/>
    </source>
</evidence>